<evidence type="ECO:0000256" key="2">
    <source>
        <dbReference type="ARBA" id="ARBA00023125"/>
    </source>
</evidence>
<dbReference type="InterPro" id="IPR009057">
    <property type="entry name" value="Homeodomain-like_sf"/>
</dbReference>
<dbReference type="InterPro" id="IPR018060">
    <property type="entry name" value="HTH_AraC"/>
</dbReference>
<dbReference type="Gene3D" id="3.40.50.880">
    <property type="match status" value="1"/>
</dbReference>
<gene>
    <name evidence="5" type="ORF">RS130_12415</name>
</gene>
<reference evidence="5 6" key="1">
    <citation type="submission" date="2023-10" db="EMBL/GenBank/DDBJ databases">
        <title>Glaciecola aquimarina strain GGW-M5 nov., isolated from a coastal seawater.</title>
        <authorList>
            <person name="Bayburt H."/>
            <person name="Kim J.M."/>
            <person name="Choi B.J."/>
            <person name="Jeon C.O."/>
        </authorList>
    </citation>
    <scope>NUCLEOTIDE SEQUENCE [LARGE SCALE GENOMIC DNA]</scope>
    <source>
        <strain evidence="5 6">KCTC 32108</strain>
    </source>
</reference>
<evidence type="ECO:0000256" key="1">
    <source>
        <dbReference type="ARBA" id="ARBA00023015"/>
    </source>
</evidence>
<proteinExistence type="predicted"/>
<name>A0ABU3SX77_9ALTE</name>
<dbReference type="InterPro" id="IPR029062">
    <property type="entry name" value="Class_I_gatase-like"/>
</dbReference>
<dbReference type="Pfam" id="PF01965">
    <property type="entry name" value="DJ-1_PfpI"/>
    <property type="match status" value="1"/>
</dbReference>
<evidence type="ECO:0000313" key="5">
    <source>
        <dbReference type="EMBL" id="MDU0354616.1"/>
    </source>
</evidence>
<dbReference type="PROSITE" id="PS00041">
    <property type="entry name" value="HTH_ARAC_FAMILY_1"/>
    <property type="match status" value="1"/>
</dbReference>
<dbReference type="InterPro" id="IPR018062">
    <property type="entry name" value="HTH_AraC-typ_CS"/>
</dbReference>
<accession>A0ABU3SX77</accession>
<comment type="caution">
    <text evidence="5">The sequence shown here is derived from an EMBL/GenBank/DDBJ whole genome shotgun (WGS) entry which is preliminary data.</text>
</comment>
<sequence>MAEGFQPLDLFGPLDTFEGVNNAIKQTYQCDIASFSKGQVKSASRHIVVADYGLTDIQQLDYLIICGGSGMRQLALTNTSLSLLTALANKAEKVISICTGAFVMAQLFSQHNIQNCYQKDSGERLRLTTHWRHCHELADKFPQIQVLSSPLFVQDGKIWSSAGVLSGVDLALEIVRQDLGNTAAASVAKELVVYLQRKGSQKQFSDLLKNQSADSLRLAPVTEWLLENLGKNINTSDIANQLCVSERQSSRLFKQHLKQTPAQYLNQLRMHQARDLLSDDNRSLQQVSRSVGFSNYESFRRSFQRYFGLSPSAYQP</sequence>
<dbReference type="SMART" id="SM00342">
    <property type="entry name" value="HTH_ARAC"/>
    <property type="match status" value="1"/>
</dbReference>
<dbReference type="Pfam" id="PF12833">
    <property type="entry name" value="HTH_18"/>
    <property type="match status" value="1"/>
</dbReference>
<evidence type="ECO:0000259" key="4">
    <source>
        <dbReference type="PROSITE" id="PS01124"/>
    </source>
</evidence>
<dbReference type="InterPro" id="IPR002818">
    <property type="entry name" value="DJ-1/PfpI"/>
</dbReference>
<keyword evidence="2" id="KW-0238">DNA-binding</keyword>
<dbReference type="InterPro" id="IPR020449">
    <property type="entry name" value="Tscrpt_reg_AraC-type_HTH"/>
</dbReference>
<dbReference type="RefSeq" id="WP_316026202.1">
    <property type="nucleotide sequence ID" value="NZ_JAWDIO010000002.1"/>
</dbReference>
<feature type="domain" description="HTH araC/xylS-type" evidence="4">
    <location>
        <begin position="219"/>
        <end position="316"/>
    </location>
</feature>
<dbReference type="Proteomes" id="UP001247805">
    <property type="component" value="Unassembled WGS sequence"/>
</dbReference>
<dbReference type="SUPFAM" id="SSF46689">
    <property type="entry name" value="Homeodomain-like"/>
    <property type="match status" value="2"/>
</dbReference>
<keyword evidence="1" id="KW-0805">Transcription regulation</keyword>
<dbReference type="PANTHER" id="PTHR43130:SF3">
    <property type="entry name" value="HTH-TYPE TRANSCRIPTIONAL REGULATOR RV1931C"/>
    <property type="match status" value="1"/>
</dbReference>
<evidence type="ECO:0000256" key="3">
    <source>
        <dbReference type="ARBA" id="ARBA00023163"/>
    </source>
</evidence>
<dbReference type="InterPro" id="IPR052158">
    <property type="entry name" value="INH-QAR"/>
</dbReference>
<organism evidence="5 6">
    <name type="scientific">Paraglaciecola aquimarina</name>
    <dbReference type="NCBI Taxonomy" id="1235557"/>
    <lineage>
        <taxon>Bacteria</taxon>
        <taxon>Pseudomonadati</taxon>
        <taxon>Pseudomonadota</taxon>
        <taxon>Gammaproteobacteria</taxon>
        <taxon>Alteromonadales</taxon>
        <taxon>Alteromonadaceae</taxon>
        <taxon>Paraglaciecola</taxon>
    </lineage>
</organism>
<dbReference type="Gene3D" id="1.10.10.60">
    <property type="entry name" value="Homeodomain-like"/>
    <property type="match status" value="2"/>
</dbReference>
<dbReference type="PANTHER" id="PTHR43130">
    <property type="entry name" value="ARAC-FAMILY TRANSCRIPTIONAL REGULATOR"/>
    <property type="match status" value="1"/>
</dbReference>
<evidence type="ECO:0000313" key="6">
    <source>
        <dbReference type="Proteomes" id="UP001247805"/>
    </source>
</evidence>
<keyword evidence="3" id="KW-0804">Transcription</keyword>
<dbReference type="EMBL" id="JAWDIO010000002">
    <property type="protein sequence ID" value="MDU0354616.1"/>
    <property type="molecule type" value="Genomic_DNA"/>
</dbReference>
<protein>
    <submittedName>
        <fullName evidence="5">Helix-turn-helix domain-containing protein</fullName>
    </submittedName>
</protein>
<keyword evidence="6" id="KW-1185">Reference proteome</keyword>
<dbReference type="PRINTS" id="PR00032">
    <property type="entry name" value="HTHARAC"/>
</dbReference>
<dbReference type="SUPFAM" id="SSF52317">
    <property type="entry name" value="Class I glutamine amidotransferase-like"/>
    <property type="match status" value="1"/>
</dbReference>
<dbReference type="PROSITE" id="PS01124">
    <property type="entry name" value="HTH_ARAC_FAMILY_2"/>
    <property type="match status" value="1"/>
</dbReference>